<reference evidence="10 11" key="1">
    <citation type="submission" date="2022-08" db="EMBL/GenBank/DDBJ databases">
        <title>Proteogenomics of the novel Dehalobacterium formicoaceticum strain EZ94 highlights a key role of methyltransferases during anaerobic dichloromethane degradation.</title>
        <authorList>
            <person name="Wasmund K."/>
        </authorList>
    </citation>
    <scope>NUCLEOTIDE SEQUENCE [LARGE SCALE GENOMIC DNA]</scope>
    <source>
        <strain evidence="10 11">EZ94</strain>
    </source>
</reference>
<feature type="active site" description="Charge relay system" evidence="8">
    <location>
        <position position="80"/>
    </location>
</feature>
<dbReference type="PANTHER" id="PTHR11895:SF151">
    <property type="entry name" value="GLUTAMYL-TRNA(GLN) AMIDOTRANSFERASE SUBUNIT A"/>
    <property type="match status" value="1"/>
</dbReference>
<dbReference type="SUPFAM" id="SSF75304">
    <property type="entry name" value="Amidase signature (AS) enzymes"/>
    <property type="match status" value="1"/>
</dbReference>
<feature type="active site" description="Acyl-ester intermediate" evidence="8">
    <location>
        <position position="179"/>
    </location>
</feature>
<dbReference type="HAMAP" id="MF_00120">
    <property type="entry name" value="GatA"/>
    <property type="match status" value="1"/>
</dbReference>
<evidence type="ECO:0000256" key="3">
    <source>
        <dbReference type="ARBA" id="ARBA00022741"/>
    </source>
</evidence>
<dbReference type="Gene3D" id="3.90.1300.10">
    <property type="entry name" value="Amidase signature (AS) domain"/>
    <property type="match status" value="1"/>
</dbReference>
<evidence type="ECO:0000256" key="1">
    <source>
        <dbReference type="ARBA" id="ARBA00008069"/>
    </source>
</evidence>
<evidence type="ECO:0000259" key="9">
    <source>
        <dbReference type="Pfam" id="PF01425"/>
    </source>
</evidence>
<comment type="subunit">
    <text evidence="8">Heterotrimer of A, B and C subunits.</text>
</comment>
<protein>
    <recommendedName>
        <fullName evidence="8">Glutamyl-tRNA(Gln) amidotransferase subunit A</fullName>
        <shortName evidence="8">Glu-ADT subunit A</shortName>
        <ecNumber evidence="8">6.3.5.7</ecNumber>
    </recommendedName>
</protein>
<dbReference type="NCBIfam" id="TIGR00132">
    <property type="entry name" value="gatA"/>
    <property type="match status" value="1"/>
</dbReference>
<dbReference type="PANTHER" id="PTHR11895">
    <property type="entry name" value="TRANSAMIDASE"/>
    <property type="match status" value="1"/>
</dbReference>
<evidence type="ECO:0000256" key="6">
    <source>
        <dbReference type="ARBA" id="ARBA00025295"/>
    </source>
</evidence>
<dbReference type="InterPro" id="IPR036928">
    <property type="entry name" value="AS_sf"/>
</dbReference>
<evidence type="ECO:0000256" key="7">
    <source>
        <dbReference type="ARBA" id="ARBA00047407"/>
    </source>
</evidence>
<dbReference type="PIRSF" id="PIRSF001221">
    <property type="entry name" value="Amidase_fungi"/>
    <property type="match status" value="1"/>
</dbReference>
<comment type="similarity">
    <text evidence="1 8">Belongs to the amidase family. GatA subfamily.</text>
</comment>
<evidence type="ECO:0000313" key="10">
    <source>
        <dbReference type="EMBL" id="MCR6545730.1"/>
    </source>
</evidence>
<dbReference type="Pfam" id="PF01425">
    <property type="entry name" value="Amidase"/>
    <property type="match status" value="1"/>
</dbReference>
<feature type="active site" description="Charge relay system" evidence="8">
    <location>
        <position position="155"/>
    </location>
</feature>
<comment type="function">
    <text evidence="6 8">Allows the formation of correctly charged Gln-tRNA(Gln) through the transamidation of misacylated Glu-tRNA(Gln) in organisms which lack glutaminyl-tRNA synthetase. The reaction takes place in the presence of glutamine and ATP through an activated gamma-phospho-Glu-tRNA(Gln).</text>
</comment>
<name>A0ABT1Y4D2_9FIRM</name>
<comment type="catalytic activity">
    <reaction evidence="7 8">
        <text>L-glutamyl-tRNA(Gln) + L-glutamine + ATP + H2O = L-glutaminyl-tRNA(Gln) + L-glutamate + ADP + phosphate + H(+)</text>
        <dbReference type="Rhea" id="RHEA:17521"/>
        <dbReference type="Rhea" id="RHEA-COMP:9681"/>
        <dbReference type="Rhea" id="RHEA-COMP:9684"/>
        <dbReference type="ChEBI" id="CHEBI:15377"/>
        <dbReference type="ChEBI" id="CHEBI:15378"/>
        <dbReference type="ChEBI" id="CHEBI:29985"/>
        <dbReference type="ChEBI" id="CHEBI:30616"/>
        <dbReference type="ChEBI" id="CHEBI:43474"/>
        <dbReference type="ChEBI" id="CHEBI:58359"/>
        <dbReference type="ChEBI" id="CHEBI:78520"/>
        <dbReference type="ChEBI" id="CHEBI:78521"/>
        <dbReference type="ChEBI" id="CHEBI:456216"/>
        <dbReference type="EC" id="6.3.5.7"/>
    </reaction>
</comment>
<keyword evidence="2 8" id="KW-0436">Ligase</keyword>
<dbReference type="InterPro" id="IPR020556">
    <property type="entry name" value="Amidase_CS"/>
</dbReference>
<gene>
    <name evidence="8 10" type="primary">gatA</name>
    <name evidence="10" type="ORF">NVS47_09445</name>
</gene>
<keyword evidence="11" id="KW-1185">Reference proteome</keyword>
<evidence type="ECO:0000313" key="11">
    <source>
        <dbReference type="Proteomes" id="UP001524944"/>
    </source>
</evidence>
<comment type="caution">
    <text evidence="10">The sequence shown here is derived from an EMBL/GenBank/DDBJ whole genome shotgun (WGS) entry which is preliminary data.</text>
</comment>
<evidence type="ECO:0000256" key="4">
    <source>
        <dbReference type="ARBA" id="ARBA00022840"/>
    </source>
</evidence>
<proteinExistence type="inferred from homology"/>
<evidence type="ECO:0000256" key="2">
    <source>
        <dbReference type="ARBA" id="ARBA00022598"/>
    </source>
</evidence>
<keyword evidence="5 8" id="KW-0648">Protein biosynthesis</keyword>
<dbReference type="EMBL" id="JANPWE010000004">
    <property type="protein sequence ID" value="MCR6545730.1"/>
    <property type="molecule type" value="Genomic_DNA"/>
</dbReference>
<evidence type="ECO:0000256" key="5">
    <source>
        <dbReference type="ARBA" id="ARBA00022917"/>
    </source>
</evidence>
<dbReference type="PROSITE" id="PS00571">
    <property type="entry name" value="AMIDASES"/>
    <property type="match status" value="1"/>
</dbReference>
<dbReference type="Proteomes" id="UP001524944">
    <property type="component" value="Unassembled WGS sequence"/>
</dbReference>
<feature type="domain" description="Amidase" evidence="9">
    <location>
        <begin position="27"/>
        <end position="467"/>
    </location>
</feature>
<keyword evidence="3 8" id="KW-0547">Nucleotide-binding</keyword>
<dbReference type="InterPro" id="IPR023631">
    <property type="entry name" value="Amidase_dom"/>
</dbReference>
<dbReference type="EC" id="6.3.5.7" evidence="8"/>
<keyword evidence="4 8" id="KW-0067">ATP-binding</keyword>
<dbReference type="RefSeq" id="WP_089610948.1">
    <property type="nucleotide sequence ID" value="NZ_CP022121.1"/>
</dbReference>
<dbReference type="InterPro" id="IPR004412">
    <property type="entry name" value="GatA"/>
</dbReference>
<organism evidence="10 11">
    <name type="scientific">Dehalobacterium formicoaceticum</name>
    <dbReference type="NCBI Taxonomy" id="51515"/>
    <lineage>
        <taxon>Bacteria</taxon>
        <taxon>Bacillati</taxon>
        <taxon>Bacillota</taxon>
        <taxon>Clostridia</taxon>
        <taxon>Eubacteriales</taxon>
        <taxon>Peptococcaceae</taxon>
        <taxon>Dehalobacterium</taxon>
    </lineage>
</organism>
<sequence>MSSYQKTIHELHELLIGKEISAQELCADVYARIEVVEDQVKALVFTVERDKAMKDAQKADTRIAAGETISPLTGIPMVLKDNICTKGIKTTCASRILAEFRPPYDAHVAEELAQAGAVLCGKTNMDEFAMGSSTENSGYFATRNPWDLSRVPGGSSGGSAAAVAADEAVFSLGSDTGGSIRQPASFCGTVGLKPTYGLISRYGLIAYASSLDQIGPITKDVTDAALVLKAIAGYDRKDSTSSSMPVPDYQAALTGELRGLKVGVPREYFGPGLEPEVKECVEKAIRLMESMGAQVAEAAMPHTEYALPAYYLIASAEASSNLARFDGVRYGYRAQEAEDVVSMFQKTRRYGFGKEVKRRIMLGTYALSSGYYDAYYLKALKVRTLVKQDFDRAFEKFDLLAAPTASHPAFRHGEKVDDPLAMYLSDVLTIPINLAGIPAISVPCGFVRDLPVGLQLIGKPFGEETLLQASFAYEKAAGWGNIKPNLKGVTGK</sequence>
<dbReference type="InterPro" id="IPR000120">
    <property type="entry name" value="Amidase"/>
</dbReference>
<evidence type="ECO:0000256" key="8">
    <source>
        <dbReference type="HAMAP-Rule" id="MF_00120"/>
    </source>
</evidence>
<accession>A0ABT1Y4D2</accession>